<dbReference type="PROSITE" id="PS51900">
    <property type="entry name" value="CB"/>
    <property type="match status" value="1"/>
</dbReference>
<evidence type="ECO:0000313" key="8">
    <source>
        <dbReference type="Proteomes" id="UP000199546"/>
    </source>
</evidence>
<dbReference type="AlphaFoldDB" id="A0A1I6YTW8"/>
<evidence type="ECO:0000256" key="1">
    <source>
        <dbReference type="ARBA" id="ARBA00022908"/>
    </source>
</evidence>
<dbReference type="InterPro" id="IPR002104">
    <property type="entry name" value="Integrase_catalytic"/>
</dbReference>
<proteinExistence type="predicted"/>
<dbReference type="RefSeq" id="WP_093578715.1">
    <property type="nucleotide sequence ID" value="NZ_FPBA01000003.1"/>
</dbReference>
<dbReference type="InterPro" id="IPR011010">
    <property type="entry name" value="DNA_brk_join_enz"/>
</dbReference>
<dbReference type="Pfam" id="PF13495">
    <property type="entry name" value="Phage_int_SAM_4"/>
    <property type="match status" value="1"/>
</dbReference>
<evidence type="ECO:0000256" key="3">
    <source>
        <dbReference type="ARBA" id="ARBA00023172"/>
    </source>
</evidence>
<dbReference type="GO" id="GO:0003677">
    <property type="term" value="F:DNA binding"/>
    <property type="evidence" value="ECO:0007669"/>
    <property type="project" value="UniProtKB-UniRule"/>
</dbReference>
<evidence type="ECO:0000256" key="4">
    <source>
        <dbReference type="PROSITE-ProRule" id="PRU01248"/>
    </source>
</evidence>
<dbReference type="EMBL" id="FPBA01000003">
    <property type="protein sequence ID" value="SFT53899.1"/>
    <property type="molecule type" value="Genomic_DNA"/>
</dbReference>
<evidence type="ECO:0000313" key="7">
    <source>
        <dbReference type="EMBL" id="SFT53899.1"/>
    </source>
</evidence>
<dbReference type="Pfam" id="PF00589">
    <property type="entry name" value="Phage_integrase"/>
    <property type="match status" value="1"/>
</dbReference>
<dbReference type="SUPFAM" id="SSF56349">
    <property type="entry name" value="DNA breaking-rejoining enzymes"/>
    <property type="match status" value="1"/>
</dbReference>
<dbReference type="InterPro" id="IPR004107">
    <property type="entry name" value="Integrase_SAM-like_N"/>
</dbReference>
<dbReference type="InterPro" id="IPR013762">
    <property type="entry name" value="Integrase-like_cat_sf"/>
</dbReference>
<dbReference type="Gene3D" id="1.10.443.10">
    <property type="entry name" value="Intergrase catalytic core"/>
    <property type="match status" value="1"/>
</dbReference>
<protein>
    <submittedName>
        <fullName evidence="7">Site-specific recombinase XerD</fullName>
    </submittedName>
</protein>
<gene>
    <name evidence="7" type="ORF">SAMN05660657_01465</name>
</gene>
<dbReference type="PROSITE" id="PS51898">
    <property type="entry name" value="TYR_RECOMBINASE"/>
    <property type="match status" value="1"/>
</dbReference>
<feature type="domain" description="Core-binding (CB)" evidence="6">
    <location>
        <begin position="3"/>
        <end position="88"/>
    </location>
</feature>
<dbReference type="Proteomes" id="UP000199546">
    <property type="component" value="Unassembled WGS sequence"/>
</dbReference>
<keyword evidence="8" id="KW-1185">Reference proteome</keyword>
<reference evidence="8" key="1">
    <citation type="submission" date="2016-10" db="EMBL/GenBank/DDBJ databases">
        <authorList>
            <person name="Varghese N."/>
            <person name="Submissions S."/>
        </authorList>
    </citation>
    <scope>NUCLEOTIDE SEQUENCE [LARGE SCALE GENOMIC DNA]</scope>
    <source>
        <strain evidence="8">DSM 46136</strain>
    </source>
</reference>
<dbReference type="PANTHER" id="PTHR30349:SF81">
    <property type="entry name" value="TYROSINE RECOMBINASE XERC"/>
    <property type="match status" value="1"/>
</dbReference>
<dbReference type="GO" id="GO:0015074">
    <property type="term" value="P:DNA integration"/>
    <property type="evidence" value="ECO:0007669"/>
    <property type="project" value="UniProtKB-KW"/>
</dbReference>
<dbReference type="GO" id="GO:0006310">
    <property type="term" value="P:DNA recombination"/>
    <property type="evidence" value="ECO:0007669"/>
    <property type="project" value="UniProtKB-KW"/>
</dbReference>
<dbReference type="STRING" id="1296565.SAMN05660657_01465"/>
<dbReference type="PANTHER" id="PTHR30349">
    <property type="entry name" value="PHAGE INTEGRASE-RELATED"/>
    <property type="match status" value="1"/>
</dbReference>
<evidence type="ECO:0000259" key="6">
    <source>
        <dbReference type="PROSITE" id="PS51900"/>
    </source>
</evidence>
<evidence type="ECO:0000256" key="2">
    <source>
        <dbReference type="ARBA" id="ARBA00023125"/>
    </source>
</evidence>
<dbReference type="InterPro" id="IPR044068">
    <property type="entry name" value="CB"/>
</dbReference>
<feature type="domain" description="Tyr recombinase" evidence="5">
    <location>
        <begin position="109"/>
        <end position="299"/>
    </location>
</feature>
<name>A0A1I6YTW8_9ACTN</name>
<dbReference type="InterPro" id="IPR050090">
    <property type="entry name" value="Tyrosine_recombinase_XerCD"/>
</dbReference>
<keyword evidence="2 4" id="KW-0238">DNA-binding</keyword>
<organism evidence="7 8">
    <name type="scientific">Geodermatophilus amargosae</name>
    <dbReference type="NCBI Taxonomy" id="1296565"/>
    <lineage>
        <taxon>Bacteria</taxon>
        <taxon>Bacillati</taxon>
        <taxon>Actinomycetota</taxon>
        <taxon>Actinomycetes</taxon>
        <taxon>Geodermatophilales</taxon>
        <taxon>Geodermatophilaceae</taxon>
        <taxon>Geodermatophilus</taxon>
    </lineage>
</organism>
<evidence type="ECO:0000259" key="5">
    <source>
        <dbReference type="PROSITE" id="PS51898"/>
    </source>
</evidence>
<keyword evidence="3" id="KW-0233">DNA recombination</keyword>
<dbReference type="Gene3D" id="1.10.150.130">
    <property type="match status" value="1"/>
</dbReference>
<sequence length="307" mass="34246">MAIRLEDLLASFRRHLRAAAKAPRTIELYSQSVEYFSRWLADRGRPATLGELTRHAISAWLAELAETCEPSTVGTRLRGMRRFCRWLVTEGELEKAPTDGIEIPSPPDKPVPILTDTEIAALLKACAIGRGRPGVFDRAVFLGRRDEVVLRLLLDTGVRVSELCGLEITDVDLDRELAYVTGKGSRPRVVPFGARTAQAVDRYLRVRALHPHARSPRLLLGQRGPMTPDGARDVLHIRAAQAGVADVHPHRFRHTFAHRWLAGGGQERDLMMLAGWRSDDMLSRYAASTAVERAHDAHRRLGLGDRL</sequence>
<dbReference type="OrthoDB" id="3183879at2"/>
<accession>A0A1I6YTW8</accession>
<keyword evidence="1" id="KW-0229">DNA integration</keyword>
<dbReference type="InterPro" id="IPR010998">
    <property type="entry name" value="Integrase_recombinase_N"/>
</dbReference>